<keyword evidence="1 2" id="KW-0175">Coiled coil</keyword>
<dbReference type="RefSeq" id="XP_021100165.1">
    <property type="nucleotide sequence ID" value="XM_021244506.1"/>
</dbReference>
<organism evidence="5 6">
    <name type="scientific">Heterocephalus glaber</name>
    <name type="common">Naked mole rat</name>
    <dbReference type="NCBI Taxonomy" id="10181"/>
    <lineage>
        <taxon>Eukaryota</taxon>
        <taxon>Metazoa</taxon>
        <taxon>Chordata</taxon>
        <taxon>Craniata</taxon>
        <taxon>Vertebrata</taxon>
        <taxon>Euteleostomi</taxon>
        <taxon>Mammalia</taxon>
        <taxon>Eutheria</taxon>
        <taxon>Euarchontoglires</taxon>
        <taxon>Glires</taxon>
        <taxon>Rodentia</taxon>
        <taxon>Hystricomorpha</taxon>
        <taxon>Bathyergidae</taxon>
        <taxon>Heterocephalus</taxon>
    </lineage>
</organism>
<gene>
    <name evidence="6" type="primary">Stx17</name>
</gene>
<evidence type="ECO:0000256" key="2">
    <source>
        <dbReference type="SAM" id="Coils"/>
    </source>
</evidence>
<keyword evidence="3" id="KW-1133">Transmembrane helix</keyword>
<dbReference type="Pfam" id="PF26585">
    <property type="entry name" value="STX17_N"/>
    <property type="match status" value="1"/>
</dbReference>
<keyword evidence="3" id="KW-0812">Transmembrane</keyword>
<dbReference type="Proteomes" id="UP000694906">
    <property type="component" value="Unplaced"/>
</dbReference>
<keyword evidence="5" id="KW-1185">Reference proteome</keyword>
<dbReference type="AlphaFoldDB" id="A0AAX6RXT7"/>
<dbReference type="InterPro" id="IPR000727">
    <property type="entry name" value="T_SNARE_dom"/>
</dbReference>
<keyword evidence="3" id="KW-0472">Membrane</keyword>
<dbReference type="InterPro" id="IPR059001">
    <property type="entry name" value="STX17_N"/>
</dbReference>
<dbReference type="InterPro" id="IPR010989">
    <property type="entry name" value="SNARE"/>
</dbReference>
<dbReference type="CTD" id="55014"/>
<feature type="transmembrane region" description="Helical" evidence="3">
    <location>
        <begin position="431"/>
        <end position="451"/>
    </location>
</feature>
<dbReference type="GO" id="GO:0016020">
    <property type="term" value="C:membrane"/>
    <property type="evidence" value="ECO:0007669"/>
    <property type="project" value="InterPro"/>
</dbReference>
<dbReference type="InterPro" id="IPR028676">
    <property type="entry name" value="STX17_SNARE"/>
</dbReference>
<evidence type="ECO:0000259" key="4">
    <source>
        <dbReference type="PROSITE" id="PS50192"/>
    </source>
</evidence>
<protein>
    <submittedName>
        <fullName evidence="6">Syntaxin-17 isoform X1</fullName>
    </submittedName>
</protein>
<dbReference type="GeneID" id="101714957"/>
<evidence type="ECO:0000313" key="5">
    <source>
        <dbReference type="Proteomes" id="UP000694906"/>
    </source>
</evidence>
<dbReference type="PROSITE" id="PS50192">
    <property type="entry name" value="T_SNARE"/>
    <property type="match status" value="1"/>
</dbReference>
<dbReference type="Gene3D" id="1.20.5.110">
    <property type="match status" value="1"/>
</dbReference>
<evidence type="ECO:0000256" key="1">
    <source>
        <dbReference type="ARBA" id="ARBA00023054"/>
    </source>
</evidence>
<dbReference type="GO" id="GO:0016192">
    <property type="term" value="P:vesicle-mediated transport"/>
    <property type="evidence" value="ECO:0007669"/>
    <property type="project" value="InterPro"/>
</dbReference>
<proteinExistence type="predicted"/>
<feature type="domain" description="T-SNARE coiled-coil homology" evidence="4">
    <location>
        <begin position="370"/>
        <end position="400"/>
    </location>
</feature>
<dbReference type="CDD" id="cd15846">
    <property type="entry name" value="SNARE_syntaxin17"/>
    <property type="match status" value="1"/>
</dbReference>
<feature type="coiled-coil region" evidence="2">
    <location>
        <begin position="204"/>
        <end position="265"/>
    </location>
</feature>
<feature type="transmembrane region" description="Helical" evidence="3">
    <location>
        <begin position="405"/>
        <end position="425"/>
    </location>
</feature>
<sequence>MARKCEPCGCSFQHQNWHSPGRFRFWKSCSQRVQGGPGPGESDGFPSCEWKSFRRLLGHGALQGPAHWVSVPGGPAQLFAGWSVWCVWPRCAVGDSARADATLWDRGDWEREAATSRQPNQEVFVWVEKTVAGSGSDKILFRMFENEEKVKLRRLEPAIQKFTKIVIPTDLERLRKHQINIEKYQRCRIWDKLHEEHINAGRTVQQLRSNIREMEKLCLKVRKDDLILLKRMIDPVKEAASAATAEFLQLHLASVEELKKQFNDEEALLQPSLTRSMTVGGAIHTPEAEAEADSQSLTQIYALPEIPRDQNAAESWETLEADLIELNQLVTDFSLLVNVERLHGQSNHSIILFLKHKNLCLLDQGHVTSKSQQEKIDSIADHVNTAAVNVEEGTKNLGKAAKYKLAALPVAGALIGGVVGGPIGLLAGFKVAGIAAALGGGVLGFTGGKLIQRRKQKMMEKLTSSCPDLHSQTDKKCS</sequence>
<evidence type="ECO:0000313" key="6">
    <source>
        <dbReference type="RefSeq" id="XP_021100165.1"/>
    </source>
</evidence>
<evidence type="ECO:0000256" key="3">
    <source>
        <dbReference type="SAM" id="Phobius"/>
    </source>
</evidence>
<dbReference type="SUPFAM" id="SSF47661">
    <property type="entry name" value="t-snare proteins"/>
    <property type="match status" value="1"/>
</dbReference>
<reference evidence="6" key="1">
    <citation type="submission" date="2025-08" db="UniProtKB">
        <authorList>
            <consortium name="RefSeq"/>
        </authorList>
    </citation>
    <scope>IDENTIFICATION</scope>
</reference>
<accession>A0AAX6RXT7</accession>
<name>A0AAX6RXT7_HETGA</name>